<evidence type="ECO:0000256" key="9">
    <source>
        <dbReference type="ARBA" id="ARBA00052017"/>
    </source>
</evidence>
<dbReference type="EMBL" id="CABWKQ010000013">
    <property type="protein sequence ID" value="VWX35059.1"/>
    <property type="molecule type" value="Genomic_DNA"/>
</dbReference>
<dbReference type="GO" id="GO:0009146">
    <property type="term" value="P:purine nucleoside triphosphate catabolic process"/>
    <property type="evidence" value="ECO:0007669"/>
    <property type="project" value="UniProtKB-UniRule"/>
</dbReference>
<feature type="binding site" evidence="10">
    <location>
        <begin position="180"/>
        <end position="181"/>
    </location>
    <ligand>
        <name>substrate</name>
    </ligand>
</feature>
<dbReference type="HAMAP" id="MF_01405">
    <property type="entry name" value="Non_canon_purine_NTPase"/>
    <property type="match status" value="1"/>
</dbReference>
<dbReference type="NCBIfam" id="NF011397">
    <property type="entry name" value="PRK14822.1"/>
    <property type="match status" value="1"/>
</dbReference>
<reference evidence="12 13" key="1">
    <citation type="submission" date="2019-10" db="EMBL/GenBank/DDBJ databases">
        <authorList>
            <person name="Karimi E."/>
        </authorList>
    </citation>
    <scope>NUCLEOTIDE SEQUENCE [LARGE SCALE GENOMIC DNA]</scope>
    <source>
        <strain evidence="12">Exiguobacterium sp. 9Y</strain>
    </source>
</reference>
<dbReference type="PANTHER" id="PTHR11067">
    <property type="entry name" value="INOSINE TRIPHOSPHATE PYROPHOSPHATASE/HAM1 PROTEIN"/>
    <property type="match status" value="1"/>
</dbReference>
<organism evidence="12 13">
    <name type="scientific">Exiguobacterium oxidotolerans</name>
    <dbReference type="NCBI Taxonomy" id="223958"/>
    <lineage>
        <taxon>Bacteria</taxon>
        <taxon>Bacillati</taxon>
        <taxon>Bacillota</taxon>
        <taxon>Bacilli</taxon>
        <taxon>Bacillales</taxon>
        <taxon>Bacillales Family XII. Incertae Sedis</taxon>
        <taxon>Exiguobacterium</taxon>
    </lineage>
</organism>
<feature type="binding site" evidence="10">
    <location>
        <position position="40"/>
    </location>
    <ligand>
        <name>Mg(2+)</name>
        <dbReference type="ChEBI" id="CHEBI:18420"/>
    </ligand>
</feature>
<dbReference type="Proteomes" id="UP000439752">
    <property type="component" value="Unassembled WGS sequence"/>
</dbReference>
<dbReference type="InterPro" id="IPR029001">
    <property type="entry name" value="ITPase-like_fam"/>
</dbReference>
<keyword evidence="13" id="KW-1185">Reference proteome</keyword>
<keyword evidence="7 10" id="KW-0546">Nucleotide metabolism</keyword>
<dbReference type="GO" id="GO:0017111">
    <property type="term" value="F:ribonucleoside triphosphate phosphatase activity"/>
    <property type="evidence" value="ECO:0007669"/>
    <property type="project" value="InterPro"/>
</dbReference>
<evidence type="ECO:0000256" key="5">
    <source>
        <dbReference type="ARBA" id="ARBA00022801"/>
    </source>
</evidence>
<evidence type="ECO:0000313" key="12">
    <source>
        <dbReference type="EMBL" id="VWX35059.1"/>
    </source>
</evidence>
<dbReference type="GO" id="GO:0036222">
    <property type="term" value="F:XTP diphosphatase activity"/>
    <property type="evidence" value="ECO:0007669"/>
    <property type="project" value="UniProtKB-UniRule"/>
</dbReference>
<proteinExistence type="inferred from homology"/>
<dbReference type="AlphaFoldDB" id="A0A653I7S3"/>
<evidence type="ECO:0000256" key="11">
    <source>
        <dbReference type="RuleBase" id="RU003781"/>
    </source>
</evidence>
<evidence type="ECO:0000256" key="8">
    <source>
        <dbReference type="ARBA" id="ARBA00051875"/>
    </source>
</evidence>
<evidence type="ECO:0000256" key="4">
    <source>
        <dbReference type="ARBA" id="ARBA00022741"/>
    </source>
</evidence>
<protein>
    <recommendedName>
        <fullName evidence="10">dITP/XTP pyrophosphatase</fullName>
        <ecNumber evidence="10">3.6.1.66</ecNumber>
    </recommendedName>
    <alternativeName>
        <fullName evidence="10">Non-canonical purine NTP pyrophosphatase</fullName>
    </alternativeName>
    <alternativeName>
        <fullName evidence="10">Non-standard purine NTP pyrophosphatase</fullName>
    </alternativeName>
    <alternativeName>
        <fullName evidence="10">Nucleoside-triphosphate diphosphatase</fullName>
    </alternativeName>
    <alternativeName>
        <fullName evidence="10">Nucleoside-triphosphate pyrophosphatase</fullName>
        <shortName evidence="10">NTPase</shortName>
    </alternativeName>
</protein>
<comment type="catalytic activity">
    <reaction evidence="10">
        <text>ITP + H2O = IMP + diphosphate + H(+)</text>
        <dbReference type="Rhea" id="RHEA:29399"/>
        <dbReference type="ChEBI" id="CHEBI:15377"/>
        <dbReference type="ChEBI" id="CHEBI:15378"/>
        <dbReference type="ChEBI" id="CHEBI:33019"/>
        <dbReference type="ChEBI" id="CHEBI:58053"/>
        <dbReference type="ChEBI" id="CHEBI:61402"/>
        <dbReference type="EC" id="3.6.1.66"/>
    </reaction>
</comment>
<dbReference type="FunFam" id="3.90.950.10:FF:000001">
    <property type="entry name" value="dITP/XTP pyrophosphatase"/>
    <property type="match status" value="1"/>
</dbReference>
<keyword evidence="4 10" id="KW-0547">Nucleotide-binding</keyword>
<comment type="catalytic activity">
    <reaction evidence="8 10">
        <text>dITP + H2O = dIMP + diphosphate + H(+)</text>
        <dbReference type="Rhea" id="RHEA:28342"/>
        <dbReference type="ChEBI" id="CHEBI:15377"/>
        <dbReference type="ChEBI" id="CHEBI:15378"/>
        <dbReference type="ChEBI" id="CHEBI:33019"/>
        <dbReference type="ChEBI" id="CHEBI:61194"/>
        <dbReference type="ChEBI" id="CHEBI:61382"/>
        <dbReference type="EC" id="3.6.1.66"/>
    </reaction>
</comment>
<feature type="binding site" evidence="10">
    <location>
        <position position="70"/>
    </location>
    <ligand>
        <name>substrate</name>
    </ligand>
</feature>
<comment type="similarity">
    <text evidence="1 10 11">Belongs to the HAM1 NTPase family.</text>
</comment>
<dbReference type="PANTHER" id="PTHR11067:SF9">
    <property type="entry name" value="INOSINE TRIPHOSPHATE PYROPHOSPHATASE"/>
    <property type="match status" value="1"/>
</dbReference>
<evidence type="ECO:0000313" key="13">
    <source>
        <dbReference type="Proteomes" id="UP000439752"/>
    </source>
</evidence>
<sequence length="198" mass="21154">MKIIVATRNVGKVKELETMLGKLGYDVSSLLDYEAAPETDETGVTFEENAELKAKEAAAYFGHAVLADDSGLEVDALDGAPGVYSARFAGLEKSDAANNALLLEKLGNRSIEERTARFVCALSLAKPSGETLTVRGTMEGLIGFEAKGEHGFGYDPLFIVPSRNQTAAELTKDEKAAISHRGNALKKLELALTTFLGE</sequence>
<dbReference type="InterPro" id="IPR002637">
    <property type="entry name" value="RdgB/HAM1"/>
</dbReference>
<dbReference type="GO" id="GO:0035870">
    <property type="term" value="F:dITP diphosphatase activity"/>
    <property type="evidence" value="ECO:0007669"/>
    <property type="project" value="UniProtKB-UniRule"/>
</dbReference>
<feature type="binding site" evidence="10">
    <location>
        <position position="175"/>
    </location>
    <ligand>
        <name>substrate</name>
    </ligand>
</feature>
<dbReference type="EC" id="3.6.1.66" evidence="10"/>
<feature type="binding site" evidence="10">
    <location>
        <position position="69"/>
    </location>
    <ligand>
        <name>Mg(2+)</name>
        <dbReference type="ChEBI" id="CHEBI:18420"/>
    </ligand>
</feature>
<comment type="catalytic activity">
    <reaction evidence="9 10">
        <text>XTP + H2O = XMP + diphosphate + H(+)</text>
        <dbReference type="Rhea" id="RHEA:28610"/>
        <dbReference type="ChEBI" id="CHEBI:15377"/>
        <dbReference type="ChEBI" id="CHEBI:15378"/>
        <dbReference type="ChEBI" id="CHEBI:33019"/>
        <dbReference type="ChEBI" id="CHEBI:57464"/>
        <dbReference type="ChEBI" id="CHEBI:61314"/>
        <dbReference type="EC" id="3.6.1.66"/>
    </reaction>
</comment>
<accession>A0A653I7S3</accession>
<comment type="function">
    <text evidence="10">Pyrophosphatase that catalyzes the hydrolysis of nucleoside triphosphates to their monophosphate derivatives, with a high preference for the non-canonical purine nucleotides XTP (xanthosine triphosphate), dITP (deoxyinosine triphosphate) and ITP. Seems to function as a house-cleaning enzyme that removes non-canonical purine nucleotides from the nucleotide pool, thus preventing their incorporation into DNA/RNA and avoiding chromosomal lesions.</text>
</comment>
<comment type="cofactor">
    <cofactor evidence="10">
        <name>Mg(2+)</name>
        <dbReference type="ChEBI" id="CHEBI:18420"/>
    </cofactor>
    <text evidence="10">Binds 1 Mg(2+) ion per subunit.</text>
</comment>
<dbReference type="RefSeq" id="WP_159173049.1">
    <property type="nucleotide sequence ID" value="NZ_LR732311.1"/>
</dbReference>
<evidence type="ECO:0000256" key="2">
    <source>
        <dbReference type="ARBA" id="ARBA00011738"/>
    </source>
</evidence>
<dbReference type="CDD" id="cd00515">
    <property type="entry name" value="HAM1"/>
    <property type="match status" value="1"/>
</dbReference>
<feature type="binding site" evidence="10">
    <location>
        <begin position="152"/>
        <end position="155"/>
    </location>
    <ligand>
        <name>substrate</name>
    </ligand>
</feature>
<dbReference type="InterPro" id="IPR020922">
    <property type="entry name" value="dITP/XTP_pyrophosphatase"/>
</dbReference>
<dbReference type="GO" id="GO:0046872">
    <property type="term" value="F:metal ion binding"/>
    <property type="evidence" value="ECO:0007669"/>
    <property type="project" value="UniProtKB-KW"/>
</dbReference>
<keyword evidence="5 10" id="KW-0378">Hydrolase</keyword>
<dbReference type="NCBIfam" id="TIGR00042">
    <property type="entry name" value="RdgB/HAM1 family non-canonical purine NTP pyrophosphatase"/>
    <property type="match status" value="1"/>
</dbReference>
<dbReference type="SUPFAM" id="SSF52972">
    <property type="entry name" value="ITPase-like"/>
    <property type="match status" value="1"/>
</dbReference>
<keyword evidence="6 10" id="KW-0460">Magnesium</keyword>
<evidence type="ECO:0000256" key="1">
    <source>
        <dbReference type="ARBA" id="ARBA00008023"/>
    </source>
</evidence>
<evidence type="ECO:0000256" key="10">
    <source>
        <dbReference type="HAMAP-Rule" id="MF_01405"/>
    </source>
</evidence>
<feature type="active site" description="Proton acceptor" evidence="10">
    <location>
        <position position="69"/>
    </location>
</feature>
<evidence type="ECO:0000256" key="7">
    <source>
        <dbReference type="ARBA" id="ARBA00023080"/>
    </source>
</evidence>
<gene>
    <name evidence="12" type="primary">rdgB</name>
    <name evidence="12" type="ORF">EXIGUO9Y_200030</name>
</gene>
<dbReference type="Pfam" id="PF01725">
    <property type="entry name" value="Ham1p_like"/>
    <property type="match status" value="1"/>
</dbReference>
<feature type="binding site" evidence="10">
    <location>
        <begin position="7"/>
        <end position="12"/>
    </location>
    <ligand>
        <name>substrate</name>
    </ligand>
</feature>
<dbReference type="GO" id="GO:0036220">
    <property type="term" value="F:ITP diphosphatase activity"/>
    <property type="evidence" value="ECO:0007669"/>
    <property type="project" value="UniProtKB-UniRule"/>
</dbReference>
<name>A0A653I7S3_9BACL</name>
<dbReference type="GO" id="GO:0009117">
    <property type="term" value="P:nucleotide metabolic process"/>
    <property type="evidence" value="ECO:0007669"/>
    <property type="project" value="UniProtKB-KW"/>
</dbReference>
<comment type="subunit">
    <text evidence="2 10">Homodimer.</text>
</comment>
<dbReference type="GO" id="GO:0000166">
    <property type="term" value="F:nucleotide binding"/>
    <property type="evidence" value="ECO:0007669"/>
    <property type="project" value="UniProtKB-KW"/>
</dbReference>
<dbReference type="GO" id="GO:0005829">
    <property type="term" value="C:cytosol"/>
    <property type="evidence" value="ECO:0007669"/>
    <property type="project" value="TreeGrafter"/>
</dbReference>
<evidence type="ECO:0000256" key="3">
    <source>
        <dbReference type="ARBA" id="ARBA00022723"/>
    </source>
</evidence>
<evidence type="ECO:0000256" key="6">
    <source>
        <dbReference type="ARBA" id="ARBA00022842"/>
    </source>
</evidence>
<keyword evidence="3 10" id="KW-0479">Metal-binding</keyword>
<dbReference type="Gene3D" id="3.90.950.10">
    <property type="match status" value="1"/>
</dbReference>